<name>A0ACC0C2Z0_CATRO</name>
<evidence type="ECO:0000313" key="2">
    <source>
        <dbReference type="Proteomes" id="UP001060085"/>
    </source>
</evidence>
<sequence length="562" mass="61970">MVKENPENSSPFSPSIDPRSGFCSKTQIFHSLRLSASLPPETTPLSFTSYFFSLLRHHPTTTAAFIDGATRHRILHSELQLRVKSLAFCIHQEIGLSKGDCAFVLAPNSPEIPVLFLSLFSFGVIVCPSNPANSVLEISEQVNLSKPLIAFTTHDLAQKLPSFLRHRTVLLDSPEFISWMLKNGNDCNSLDFQFSEIYQSDTAAILFSSGTTGRFKGVELTHKNFISAVAGSNAARPARQKPPVILCTVPFFHIYGFLMSIRDVAFGATMISMKKFDFRLMMRIVEEIKATHLALAPPAVVLMVNNADLMSEFDLSSLEVVLCAGAPLANAVIERFRRRFPNAAVAQAYGLTETTGGATRTLPGESQRLGTVGRLVSDCQAKIVDPDSDNDKGLTPLRPGELWIRGPSVMKGYLADKEATDATLNQDGWLRTGDICYFDNEGFLFYVDRIKELIKYKAYQIAPAELEHLLLSHPDITNAAVIPYPDEEAGEVPVAFVVRKSGSSIDEESIIQFIARQVSPYKKIRKVFFINSIPTNAPGKVLRKELINLVRSSSSSSSSSKL</sequence>
<dbReference type="EMBL" id="CM044702">
    <property type="protein sequence ID" value="KAI5679343.1"/>
    <property type="molecule type" value="Genomic_DNA"/>
</dbReference>
<comment type="caution">
    <text evidence="1">The sequence shown here is derived from an EMBL/GenBank/DDBJ whole genome shotgun (WGS) entry which is preliminary data.</text>
</comment>
<protein>
    <submittedName>
        <fullName evidence="1">Uncharacterized protein</fullName>
    </submittedName>
</protein>
<reference evidence="2" key="1">
    <citation type="journal article" date="2023" name="Nat. Plants">
        <title>Single-cell RNA sequencing provides a high-resolution roadmap for understanding the multicellular compartmentation of specialized metabolism.</title>
        <authorList>
            <person name="Sun S."/>
            <person name="Shen X."/>
            <person name="Li Y."/>
            <person name="Li Y."/>
            <person name="Wang S."/>
            <person name="Li R."/>
            <person name="Zhang H."/>
            <person name="Shen G."/>
            <person name="Guo B."/>
            <person name="Wei J."/>
            <person name="Xu J."/>
            <person name="St-Pierre B."/>
            <person name="Chen S."/>
            <person name="Sun C."/>
        </authorList>
    </citation>
    <scope>NUCLEOTIDE SEQUENCE [LARGE SCALE GENOMIC DNA]</scope>
</reference>
<proteinExistence type="predicted"/>
<dbReference type="Proteomes" id="UP001060085">
    <property type="component" value="Linkage Group LG02"/>
</dbReference>
<organism evidence="1 2">
    <name type="scientific">Catharanthus roseus</name>
    <name type="common">Madagascar periwinkle</name>
    <name type="synonym">Vinca rosea</name>
    <dbReference type="NCBI Taxonomy" id="4058"/>
    <lineage>
        <taxon>Eukaryota</taxon>
        <taxon>Viridiplantae</taxon>
        <taxon>Streptophyta</taxon>
        <taxon>Embryophyta</taxon>
        <taxon>Tracheophyta</taxon>
        <taxon>Spermatophyta</taxon>
        <taxon>Magnoliopsida</taxon>
        <taxon>eudicotyledons</taxon>
        <taxon>Gunneridae</taxon>
        <taxon>Pentapetalae</taxon>
        <taxon>asterids</taxon>
        <taxon>lamiids</taxon>
        <taxon>Gentianales</taxon>
        <taxon>Apocynaceae</taxon>
        <taxon>Rauvolfioideae</taxon>
        <taxon>Vinceae</taxon>
        <taxon>Catharanthinae</taxon>
        <taxon>Catharanthus</taxon>
    </lineage>
</organism>
<accession>A0ACC0C2Z0</accession>
<gene>
    <name evidence="1" type="ORF">M9H77_10293</name>
</gene>
<keyword evidence="2" id="KW-1185">Reference proteome</keyword>
<evidence type="ECO:0000313" key="1">
    <source>
        <dbReference type="EMBL" id="KAI5679343.1"/>
    </source>
</evidence>